<evidence type="ECO:0000313" key="2">
    <source>
        <dbReference type="Proteomes" id="UP000228380"/>
    </source>
</evidence>
<reference evidence="2" key="1">
    <citation type="journal article" date="2019" name="Nat. Commun.">
        <title>Genome-wide association mapping of date palm fruit traits.</title>
        <authorList>
            <person name="Hazzouri K.M."/>
            <person name="Gros-Balthazard M."/>
            <person name="Flowers J.M."/>
            <person name="Copetti D."/>
            <person name="Lemansour A."/>
            <person name="Lebrun M."/>
            <person name="Masmoudi K."/>
            <person name="Ferrand S."/>
            <person name="Dhar M.I."/>
            <person name="Fresquez Z.A."/>
            <person name="Rosas U."/>
            <person name="Zhang J."/>
            <person name="Talag J."/>
            <person name="Lee S."/>
            <person name="Kudrna D."/>
            <person name="Powell R.F."/>
            <person name="Leitch I.J."/>
            <person name="Krueger R.R."/>
            <person name="Wing R.A."/>
            <person name="Amiri K.M.A."/>
            <person name="Purugganan M.D."/>
        </authorList>
    </citation>
    <scope>NUCLEOTIDE SEQUENCE [LARGE SCALE GENOMIC DNA]</scope>
    <source>
        <strain evidence="2">cv. Khalas</strain>
    </source>
</reference>
<gene>
    <name evidence="3" type="primary">LOC103700814</name>
</gene>
<proteinExistence type="predicted"/>
<dbReference type="GeneID" id="103700814"/>
<dbReference type="OrthoDB" id="661559at2759"/>
<organism evidence="2 3">
    <name type="scientific">Phoenix dactylifera</name>
    <name type="common">Date palm</name>
    <dbReference type="NCBI Taxonomy" id="42345"/>
    <lineage>
        <taxon>Eukaryota</taxon>
        <taxon>Viridiplantae</taxon>
        <taxon>Streptophyta</taxon>
        <taxon>Embryophyta</taxon>
        <taxon>Tracheophyta</taxon>
        <taxon>Spermatophyta</taxon>
        <taxon>Magnoliopsida</taxon>
        <taxon>Liliopsida</taxon>
        <taxon>Arecaceae</taxon>
        <taxon>Coryphoideae</taxon>
        <taxon>Phoeniceae</taxon>
        <taxon>Phoenix</taxon>
    </lineage>
</organism>
<dbReference type="RefSeq" id="XP_008780914.2">
    <property type="nucleotide sequence ID" value="XM_008782692.4"/>
</dbReference>
<reference evidence="3" key="2">
    <citation type="submission" date="2025-08" db="UniProtKB">
        <authorList>
            <consortium name="RefSeq"/>
        </authorList>
    </citation>
    <scope>IDENTIFICATION</scope>
    <source>
        <tissue evidence="3">Young leaves</tissue>
    </source>
</reference>
<keyword evidence="2" id="KW-1185">Reference proteome</keyword>
<dbReference type="PANTHER" id="PTHR33181:SF4">
    <property type="entry name" value="OVULE PROTEIN"/>
    <property type="match status" value="1"/>
</dbReference>
<protein>
    <submittedName>
        <fullName evidence="3">Uncharacterized protein LOC103700814</fullName>
    </submittedName>
</protein>
<dbReference type="Proteomes" id="UP000228380">
    <property type="component" value="Chromosome 16"/>
</dbReference>
<accession>A0A8B7BLD0</accession>
<feature type="compositionally biased region" description="Basic residues" evidence="1">
    <location>
        <begin position="74"/>
        <end position="90"/>
    </location>
</feature>
<sequence length="112" mass="13256">MECLWDRVVIPMRQVWINVATRIGVRKTGLWKLRKEVRTCEYEDLHVMWAMLRKTDTEIGRYPPVGMGGDSKIQRRRRRHHRMGRGRGRGRGRSGVWTAVLECAPYNLCRSF</sequence>
<dbReference type="KEGG" id="pda:103700814"/>
<name>A0A8B7BLD0_PHODC</name>
<dbReference type="AlphaFoldDB" id="A0A8B7BLD0"/>
<evidence type="ECO:0000256" key="1">
    <source>
        <dbReference type="SAM" id="MobiDB-lite"/>
    </source>
</evidence>
<feature type="region of interest" description="Disordered" evidence="1">
    <location>
        <begin position="70"/>
        <end position="90"/>
    </location>
</feature>
<evidence type="ECO:0000313" key="3">
    <source>
        <dbReference type="RefSeq" id="XP_008780914.2"/>
    </source>
</evidence>
<dbReference type="PANTHER" id="PTHR33181">
    <property type="entry name" value="OS01G0778500 PROTEIN"/>
    <property type="match status" value="1"/>
</dbReference>